<dbReference type="GO" id="GO:0043709">
    <property type="term" value="P:cell adhesion involved in single-species biofilm formation"/>
    <property type="evidence" value="ECO:0007669"/>
    <property type="project" value="TreeGrafter"/>
</dbReference>
<name>K0NH61_9LACO</name>
<feature type="transmembrane region" description="Helical" evidence="1">
    <location>
        <begin position="251"/>
        <end position="272"/>
    </location>
</feature>
<dbReference type="GO" id="GO:0052621">
    <property type="term" value="F:diguanylate cyclase activity"/>
    <property type="evidence" value="ECO:0007669"/>
    <property type="project" value="TreeGrafter"/>
</dbReference>
<dbReference type="EMBL" id="CALZ01000160">
    <property type="protein sequence ID" value="CCK84632.1"/>
    <property type="molecule type" value="Genomic_DNA"/>
</dbReference>
<dbReference type="Gene3D" id="3.30.70.270">
    <property type="match status" value="1"/>
</dbReference>
<dbReference type="Pfam" id="PF00990">
    <property type="entry name" value="GGDEF"/>
    <property type="match status" value="1"/>
</dbReference>
<dbReference type="InterPro" id="IPR035965">
    <property type="entry name" value="PAS-like_dom_sf"/>
</dbReference>
<evidence type="ECO:0000256" key="1">
    <source>
        <dbReference type="SAM" id="Phobius"/>
    </source>
</evidence>
<dbReference type="GO" id="GO:1902201">
    <property type="term" value="P:negative regulation of bacterial-type flagellum-dependent cell motility"/>
    <property type="evidence" value="ECO:0007669"/>
    <property type="project" value="TreeGrafter"/>
</dbReference>
<keyword evidence="1" id="KW-1133">Transmembrane helix</keyword>
<organism evidence="3 4">
    <name type="scientific">Lactobacillus equicursoris 66c</name>
    <dbReference type="NCBI Taxonomy" id="872326"/>
    <lineage>
        <taxon>Bacteria</taxon>
        <taxon>Bacillati</taxon>
        <taxon>Bacillota</taxon>
        <taxon>Bacilli</taxon>
        <taxon>Lactobacillales</taxon>
        <taxon>Lactobacillaceae</taxon>
        <taxon>Lactobacillus</taxon>
    </lineage>
</organism>
<dbReference type="Gene3D" id="3.30.450.20">
    <property type="entry name" value="PAS domain"/>
    <property type="match status" value="1"/>
</dbReference>
<keyword evidence="1" id="KW-0812">Transmembrane</keyword>
<accession>K0NH61</accession>
<dbReference type="GO" id="GO:0005886">
    <property type="term" value="C:plasma membrane"/>
    <property type="evidence" value="ECO:0007669"/>
    <property type="project" value="TreeGrafter"/>
</dbReference>
<dbReference type="InterPro" id="IPR050469">
    <property type="entry name" value="Diguanylate_Cyclase"/>
</dbReference>
<dbReference type="SUPFAM" id="SSF55073">
    <property type="entry name" value="Nucleotide cyclase"/>
    <property type="match status" value="1"/>
</dbReference>
<protein>
    <recommendedName>
        <fullName evidence="2">GGDEF domain-containing protein</fullName>
    </recommendedName>
</protein>
<dbReference type="Pfam" id="PF08447">
    <property type="entry name" value="PAS_3"/>
    <property type="match status" value="1"/>
</dbReference>
<keyword evidence="1" id="KW-0472">Membrane</keyword>
<dbReference type="CDD" id="cd01949">
    <property type="entry name" value="GGDEF"/>
    <property type="match status" value="1"/>
</dbReference>
<feature type="domain" description="GGDEF" evidence="2">
    <location>
        <begin position="313"/>
        <end position="444"/>
    </location>
</feature>
<feature type="transmembrane region" description="Helical" evidence="1">
    <location>
        <begin position="9"/>
        <end position="27"/>
    </location>
</feature>
<dbReference type="Proteomes" id="UP000009325">
    <property type="component" value="Unassembled WGS sequence"/>
</dbReference>
<evidence type="ECO:0000259" key="2">
    <source>
        <dbReference type="PROSITE" id="PS50887"/>
    </source>
</evidence>
<dbReference type="NCBIfam" id="TIGR00254">
    <property type="entry name" value="GGDEF"/>
    <property type="match status" value="1"/>
</dbReference>
<dbReference type="OrthoDB" id="9759607at2"/>
<proteinExistence type="predicted"/>
<gene>
    <name evidence="3" type="ORF">BN146_10535</name>
</gene>
<dbReference type="PROSITE" id="PS50887">
    <property type="entry name" value="GGDEF"/>
    <property type="match status" value="1"/>
</dbReference>
<dbReference type="InterPro" id="IPR000160">
    <property type="entry name" value="GGDEF_dom"/>
</dbReference>
<reference evidence="3 4" key="1">
    <citation type="submission" date="2012-08" db="EMBL/GenBank/DDBJ databases">
        <title>Draft Genome Sequences of Lactobacillus equicursoris CIP 110162T, isolated from thoroughbred racehorse feces and Lactobacillus sp. CRBIP 24.137 isolated from urine of human.</title>
        <authorList>
            <person name="Cousin S."/>
            <person name="Loux V."/>
            <person name="Ma L."/>
            <person name="Creno S."/>
            <person name="Clermont D."/>
            <person name="Bizet C."/>
            <person name="Bouchier C."/>
        </authorList>
    </citation>
    <scope>NUCLEOTIDE SEQUENCE [LARGE SCALE GENOMIC DNA]</scope>
    <source>
        <strain evidence="3 4">66c</strain>
    </source>
</reference>
<evidence type="ECO:0000313" key="3">
    <source>
        <dbReference type="EMBL" id="CCK84632.1"/>
    </source>
</evidence>
<comment type="caution">
    <text evidence="3">The sequence shown here is derived from an EMBL/GenBank/DDBJ whole genome shotgun (WGS) entry which is preliminary data.</text>
</comment>
<dbReference type="SUPFAM" id="SSF55785">
    <property type="entry name" value="PYP-like sensor domain (PAS domain)"/>
    <property type="match status" value="1"/>
</dbReference>
<dbReference type="PANTHER" id="PTHR45138:SF6">
    <property type="entry name" value="DIGUANYLATE CYCLASE DGCN"/>
    <property type="match status" value="1"/>
</dbReference>
<dbReference type="SMART" id="SM00267">
    <property type="entry name" value="GGDEF"/>
    <property type="match status" value="1"/>
</dbReference>
<dbReference type="AlphaFoldDB" id="K0NH61"/>
<sequence length="586" mass="66008">MELNRRHKIIAIIVGIILLFLSCLFTWNTRRQDLQAQRSRASEISKTYATELKRDFNLGIGRTAALKQMIKDNDGQVKYFSTSAKLLMKDYIDLIAVAPKGKITESYPSGKTASDEFTLSYYSETRKIYDYTKMTGRVAMFGPVKLPLVNQAMVVVDPVYLETGQLWGYIIIAIKVPKIYRHTMAALESLGYDYAIKATASPTAKKLSLVESSLKSSQKLSSPAVYTMKLSSCRFRLEITPKGGWHSSKTIPILAICFIISAILLGLLIALLRITEKDDELHYFAYRDPLTGLYNRRGFLHELNKHLAQVPGDLATAVSLDLDDFKLVNDVYGHDVGDMALIDLADRLRAAFPKDTLISRSGGDEFCAMFFGHSPSYCERLIKRAVVQEKSFKAGNYEIRYTISAGYADRPEQTKKLERLLTLADKALYAAKLSGKNQSKHYQEGMNALNRKQLGFTVKKLAEGIPGEFLIYQAGGQEEIIFANNRLIEHTGCRDFEDFVAFTKGSFKGLVHPDDLNKVEFAIKEQALANRGKDCYDSYLEYRVLTKSGTARRMVVLGQMAQDDNYGLVYFVFMQEKEALAKPFMA</sequence>
<dbReference type="InterPro" id="IPR043128">
    <property type="entry name" value="Rev_trsase/Diguanyl_cyclase"/>
</dbReference>
<dbReference type="InterPro" id="IPR013655">
    <property type="entry name" value="PAS_fold_3"/>
</dbReference>
<dbReference type="InterPro" id="IPR029787">
    <property type="entry name" value="Nucleotide_cyclase"/>
</dbReference>
<dbReference type="PANTHER" id="PTHR45138">
    <property type="entry name" value="REGULATORY COMPONENTS OF SENSORY TRANSDUCTION SYSTEM"/>
    <property type="match status" value="1"/>
</dbReference>
<dbReference type="PROSITE" id="PS51257">
    <property type="entry name" value="PROKAR_LIPOPROTEIN"/>
    <property type="match status" value="1"/>
</dbReference>
<evidence type="ECO:0000313" key="4">
    <source>
        <dbReference type="Proteomes" id="UP000009325"/>
    </source>
</evidence>
<dbReference type="RefSeq" id="WP_009558734.1">
    <property type="nucleotide sequence ID" value="NZ_CALZ01000160.1"/>
</dbReference>